<keyword evidence="4" id="KW-1185">Reference proteome</keyword>
<dbReference type="Proteomes" id="UP000002051">
    <property type="component" value="Chromosome 4"/>
</dbReference>
<reference evidence="2 4" key="2">
    <citation type="journal article" date="2014" name="BMC Genomics">
        <title>An improved genome release (version Mt4.0) for the model legume Medicago truncatula.</title>
        <authorList>
            <person name="Tang H."/>
            <person name="Krishnakumar V."/>
            <person name="Bidwell S."/>
            <person name="Rosen B."/>
            <person name="Chan A."/>
            <person name="Zhou S."/>
            <person name="Gentzbittel L."/>
            <person name="Childs K.L."/>
            <person name="Yandell M."/>
            <person name="Gundlach H."/>
            <person name="Mayer K.F."/>
            <person name="Schwartz D.C."/>
            <person name="Town C.D."/>
        </authorList>
    </citation>
    <scope>GENOME REANNOTATION</scope>
    <source>
        <strain evidence="2">A17</strain>
        <strain evidence="3 4">cv. Jemalong A17</strain>
    </source>
</reference>
<evidence type="ECO:0000313" key="2">
    <source>
        <dbReference type="EMBL" id="KEH32071.1"/>
    </source>
</evidence>
<dbReference type="AlphaFoldDB" id="A0A072URT2"/>
<evidence type="ECO:0000313" key="4">
    <source>
        <dbReference type="Proteomes" id="UP000002051"/>
    </source>
</evidence>
<sequence>MSHNQPQAYDDQSKDTAVGPYLAPPPATVHKGYSQNVPQNRETKFKGSGFWRGW</sequence>
<dbReference type="ExpressionAtlas" id="A0A072URT2">
    <property type="expression patterns" value="differential"/>
</dbReference>
<organism evidence="2 4">
    <name type="scientific">Medicago truncatula</name>
    <name type="common">Barrel medic</name>
    <name type="synonym">Medicago tribuloides</name>
    <dbReference type="NCBI Taxonomy" id="3880"/>
    <lineage>
        <taxon>Eukaryota</taxon>
        <taxon>Viridiplantae</taxon>
        <taxon>Streptophyta</taxon>
        <taxon>Embryophyta</taxon>
        <taxon>Tracheophyta</taxon>
        <taxon>Spermatophyta</taxon>
        <taxon>Magnoliopsida</taxon>
        <taxon>eudicotyledons</taxon>
        <taxon>Gunneridae</taxon>
        <taxon>Pentapetalae</taxon>
        <taxon>rosids</taxon>
        <taxon>fabids</taxon>
        <taxon>Fabales</taxon>
        <taxon>Fabaceae</taxon>
        <taxon>Papilionoideae</taxon>
        <taxon>50 kb inversion clade</taxon>
        <taxon>NPAAA clade</taxon>
        <taxon>Hologalegina</taxon>
        <taxon>IRL clade</taxon>
        <taxon>Trifolieae</taxon>
        <taxon>Medicago</taxon>
    </lineage>
</organism>
<accession>A0A072URT2</accession>
<reference evidence="2 4" key="1">
    <citation type="journal article" date="2011" name="Nature">
        <title>The Medicago genome provides insight into the evolution of rhizobial symbioses.</title>
        <authorList>
            <person name="Young N.D."/>
            <person name="Debelle F."/>
            <person name="Oldroyd G.E."/>
            <person name="Geurts R."/>
            <person name="Cannon S.B."/>
            <person name="Udvardi M.K."/>
            <person name="Benedito V.A."/>
            <person name="Mayer K.F."/>
            <person name="Gouzy J."/>
            <person name="Schoof H."/>
            <person name="Van de Peer Y."/>
            <person name="Proost S."/>
            <person name="Cook D.R."/>
            <person name="Meyers B.C."/>
            <person name="Spannagl M."/>
            <person name="Cheung F."/>
            <person name="De Mita S."/>
            <person name="Krishnakumar V."/>
            <person name="Gundlach H."/>
            <person name="Zhou S."/>
            <person name="Mudge J."/>
            <person name="Bharti A.K."/>
            <person name="Murray J.D."/>
            <person name="Naoumkina M.A."/>
            <person name="Rosen B."/>
            <person name="Silverstein K.A."/>
            <person name="Tang H."/>
            <person name="Rombauts S."/>
            <person name="Zhao P.X."/>
            <person name="Zhou P."/>
            <person name="Barbe V."/>
            <person name="Bardou P."/>
            <person name="Bechner M."/>
            <person name="Bellec A."/>
            <person name="Berger A."/>
            <person name="Berges H."/>
            <person name="Bidwell S."/>
            <person name="Bisseling T."/>
            <person name="Choisne N."/>
            <person name="Couloux A."/>
            <person name="Denny R."/>
            <person name="Deshpande S."/>
            <person name="Dai X."/>
            <person name="Doyle J.J."/>
            <person name="Dudez A.M."/>
            <person name="Farmer A.D."/>
            <person name="Fouteau S."/>
            <person name="Franken C."/>
            <person name="Gibelin C."/>
            <person name="Gish J."/>
            <person name="Goldstein S."/>
            <person name="Gonzalez A.J."/>
            <person name="Green P.J."/>
            <person name="Hallab A."/>
            <person name="Hartog M."/>
            <person name="Hua A."/>
            <person name="Humphray S.J."/>
            <person name="Jeong D.H."/>
            <person name="Jing Y."/>
            <person name="Jocker A."/>
            <person name="Kenton S.M."/>
            <person name="Kim D.J."/>
            <person name="Klee K."/>
            <person name="Lai H."/>
            <person name="Lang C."/>
            <person name="Lin S."/>
            <person name="Macmil S.L."/>
            <person name="Magdelenat G."/>
            <person name="Matthews L."/>
            <person name="McCorrison J."/>
            <person name="Monaghan E.L."/>
            <person name="Mun J.H."/>
            <person name="Najar F.Z."/>
            <person name="Nicholson C."/>
            <person name="Noirot C."/>
            <person name="O'Bleness M."/>
            <person name="Paule C.R."/>
            <person name="Poulain J."/>
            <person name="Prion F."/>
            <person name="Qin B."/>
            <person name="Qu C."/>
            <person name="Retzel E.F."/>
            <person name="Riddle C."/>
            <person name="Sallet E."/>
            <person name="Samain S."/>
            <person name="Samson N."/>
            <person name="Sanders I."/>
            <person name="Saurat O."/>
            <person name="Scarpelli C."/>
            <person name="Schiex T."/>
            <person name="Segurens B."/>
            <person name="Severin A.J."/>
            <person name="Sherrier D.J."/>
            <person name="Shi R."/>
            <person name="Sims S."/>
            <person name="Singer S.R."/>
            <person name="Sinharoy S."/>
            <person name="Sterck L."/>
            <person name="Viollet A."/>
            <person name="Wang B.B."/>
            <person name="Wang K."/>
            <person name="Wang M."/>
            <person name="Wang X."/>
            <person name="Warfsmann J."/>
            <person name="Weissenbach J."/>
            <person name="White D.D."/>
            <person name="White J.D."/>
            <person name="Wiley G.B."/>
            <person name="Wincker P."/>
            <person name="Xing Y."/>
            <person name="Yang L."/>
            <person name="Yao Z."/>
            <person name="Ying F."/>
            <person name="Zhai J."/>
            <person name="Zhou L."/>
            <person name="Zuber A."/>
            <person name="Denarie J."/>
            <person name="Dixon R.A."/>
            <person name="May G.D."/>
            <person name="Schwartz D.C."/>
            <person name="Rogers J."/>
            <person name="Quetier F."/>
            <person name="Town C.D."/>
            <person name="Roe B.A."/>
        </authorList>
    </citation>
    <scope>NUCLEOTIDE SEQUENCE [LARGE SCALE GENOMIC DNA]</scope>
    <source>
        <strain evidence="2">A17</strain>
        <strain evidence="3 4">cv. Jemalong A17</strain>
    </source>
</reference>
<dbReference type="EMBL" id="CM001220">
    <property type="protein sequence ID" value="KEH32071.1"/>
    <property type="molecule type" value="Genomic_DNA"/>
</dbReference>
<proteinExistence type="predicted"/>
<name>A0A072URT2_MEDTR</name>
<protein>
    <submittedName>
        <fullName evidence="2 3">Uncharacterized protein</fullName>
    </submittedName>
</protein>
<dbReference type="EnsemblPlants" id="KEH32071">
    <property type="protein sequence ID" value="KEH32071"/>
    <property type="gene ID" value="MTR_4g112890"/>
</dbReference>
<evidence type="ECO:0000256" key="1">
    <source>
        <dbReference type="SAM" id="MobiDB-lite"/>
    </source>
</evidence>
<gene>
    <name evidence="2" type="ordered locus">MTR_4g112890</name>
</gene>
<feature type="region of interest" description="Disordered" evidence="1">
    <location>
        <begin position="1"/>
        <end position="54"/>
    </location>
</feature>
<evidence type="ECO:0000313" key="3">
    <source>
        <dbReference type="EnsemblPlants" id="KEH32071"/>
    </source>
</evidence>
<reference evidence="3" key="3">
    <citation type="submission" date="2015-04" db="UniProtKB">
        <authorList>
            <consortium name="EnsemblPlants"/>
        </authorList>
    </citation>
    <scope>IDENTIFICATION</scope>
    <source>
        <strain evidence="3">cv. Jemalong A17</strain>
    </source>
</reference>